<dbReference type="PROSITE" id="PS50088">
    <property type="entry name" value="ANK_REPEAT"/>
    <property type="match status" value="2"/>
</dbReference>
<protein>
    <submittedName>
        <fullName evidence="6">Uncharacterized protein</fullName>
    </submittedName>
</protein>
<gene>
    <name evidence="6" type="ORF">R5R35_004621</name>
</gene>
<feature type="compositionally biased region" description="Polar residues" evidence="4">
    <location>
        <begin position="321"/>
        <end position="332"/>
    </location>
</feature>
<organism evidence="6 7">
    <name type="scientific">Gryllus longicercus</name>
    <dbReference type="NCBI Taxonomy" id="2509291"/>
    <lineage>
        <taxon>Eukaryota</taxon>
        <taxon>Metazoa</taxon>
        <taxon>Ecdysozoa</taxon>
        <taxon>Arthropoda</taxon>
        <taxon>Hexapoda</taxon>
        <taxon>Insecta</taxon>
        <taxon>Pterygota</taxon>
        <taxon>Neoptera</taxon>
        <taxon>Polyneoptera</taxon>
        <taxon>Orthoptera</taxon>
        <taxon>Ensifera</taxon>
        <taxon>Gryllidea</taxon>
        <taxon>Grylloidea</taxon>
        <taxon>Gryllidae</taxon>
        <taxon>Gryllinae</taxon>
        <taxon>Gryllus</taxon>
    </lineage>
</organism>
<feature type="region of interest" description="Disordered" evidence="4">
    <location>
        <begin position="159"/>
        <end position="242"/>
    </location>
</feature>
<keyword evidence="1" id="KW-0677">Repeat</keyword>
<proteinExistence type="predicted"/>
<comment type="caution">
    <text evidence="6">The sequence shown here is derived from an EMBL/GenBank/DDBJ whole genome shotgun (WGS) entry which is preliminary data.</text>
</comment>
<feature type="signal peptide" evidence="5">
    <location>
        <begin position="1"/>
        <end position="16"/>
    </location>
</feature>
<dbReference type="PROSITE" id="PS50297">
    <property type="entry name" value="ANK_REP_REGION"/>
    <property type="match status" value="2"/>
</dbReference>
<evidence type="ECO:0000313" key="7">
    <source>
        <dbReference type="Proteomes" id="UP001378592"/>
    </source>
</evidence>
<feature type="repeat" description="ANK" evidence="3">
    <location>
        <begin position="37"/>
        <end position="69"/>
    </location>
</feature>
<dbReference type="PANTHER" id="PTHR24173:SF74">
    <property type="entry name" value="ANKYRIN REPEAT DOMAIN-CONTAINING PROTEIN 16"/>
    <property type="match status" value="1"/>
</dbReference>
<name>A0AAN9ZHP2_9ORTH</name>
<dbReference type="InterPro" id="IPR036770">
    <property type="entry name" value="Ankyrin_rpt-contain_sf"/>
</dbReference>
<dbReference type="EMBL" id="JAZDUA010000005">
    <property type="protein sequence ID" value="KAK7874077.1"/>
    <property type="molecule type" value="Genomic_DNA"/>
</dbReference>
<dbReference type="SUPFAM" id="SSF48403">
    <property type="entry name" value="Ankyrin repeat"/>
    <property type="match status" value="1"/>
</dbReference>
<evidence type="ECO:0000256" key="5">
    <source>
        <dbReference type="SAM" id="SignalP"/>
    </source>
</evidence>
<sequence>MALFLSFLIAIKNGWYDVVDVLNDSRYEHYLEAQDVNEQRPLHIAAKYNQLRIAMTLLARGARLDAQDRHGNTPLHLTVMFGAADVFKFLLRVGASTHILDIVGATAVDWLFCRPPATTTAHPELRSVYLEYMLTRIAYAVGGPVTLIYTSTPAPPYLPPNLLPSPPPLRRPFGGPSATTSAGTTATTPAAAVAADVDAAPRRTPPPPSTPSAPPRQETPPAHGRRMARNMDASRHHQLPPAPLPIEQLSREELEVLLHRQQQRTEQQYAEMERQRAMCIATVQQYENPATPHRQRTSSFSSIDTEINLLEEESMEDDATPQRQRTSSFSSS</sequence>
<evidence type="ECO:0000256" key="2">
    <source>
        <dbReference type="ARBA" id="ARBA00023043"/>
    </source>
</evidence>
<evidence type="ECO:0000256" key="1">
    <source>
        <dbReference type="ARBA" id="ARBA00022737"/>
    </source>
</evidence>
<dbReference type="Proteomes" id="UP001378592">
    <property type="component" value="Unassembled WGS sequence"/>
</dbReference>
<dbReference type="AlphaFoldDB" id="A0AAN9ZHP2"/>
<feature type="repeat" description="ANK" evidence="3">
    <location>
        <begin position="70"/>
        <end position="102"/>
    </location>
</feature>
<keyword evidence="7" id="KW-1185">Reference proteome</keyword>
<evidence type="ECO:0000313" key="6">
    <source>
        <dbReference type="EMBL" id="KAK7874077.1"/>
    </source>
</evidence>
<keyword evidence="5" id="KW-0732">Signal</keyword>
<evidence type="ECO:0000256" key="3">
    <source>
        <dbReference type="PROSITE-ProRule" id="PRU00023"/>
    </source>
</evidence>
<evidence type="ECO:0000256" key="4">
    <source>
        <dbReference type="SAM" id="MobiDB-lite"/>
    </source>
</evidence>
<reference evidence="6 7" key="1">
    <citation type="submission" date="2024-03" db="EMBL/GenBank/DDBJ databases">
        <title>The genome assembly and annotation of the cricket Gryllus longicercus Weissman &amp; Gray.</title>
        <authorList>
            <person name="Szrajer S."/>
            <person name="Gray D."/>
            <person name="Ylla G."/>
        </authorList>
    </citation>
    <scope>NUCLEOTIDE SEQUENCE [LARGE SCALE GENOMIC DNA]</scope>
    <source>
        <strain evidence="6">DAG 2021-001</strain>
        <tissue evidence="6">Whole body minus gut</tissue>
    </source>
</reference>
<feature type="region of interest" description="Disordered" evidence="4">
    <location>
        <begin position="289"/>
        <end position="332"/>
    </location>
</feature>
<feature type="compositionally biased region" description="Pro residues" evidence="4">
    <location>
        <begin position="203"/>
        <end position="218"/>
    </location>
</feature>
<feature type="compositionally biased region" description="Acidic residues" evidence="4">
    <location>
        <begin position="309"/>
        <end position="319"/>
    </location>
</feature>
<dbReference type="PANTHER" id="PTHR24173">
    <property type="entry name" value="ANKYRIN REPEAT CONTAINING"/>
    <property type="match status" value="1"/>
</dbReference>
<feature type="compositionally biased region" description="Low complexity" evidence="4">
    <location>
        <begin position="171"/>
        <end position="198"/>
    </location>
</feature>
<keyword evidence="2 3" id="KW-0040">ANK repeat</keyword>
<feature type="compositionally biased region" description="Pro residues" evidence="4">
    <location>
        <begin position="159"/>
        <end position="170"/>
    </location>
</feature>
<dbReference type="InterPro" id="IPR002110">
    <property type="entry name" value="Ankyrin_rpt"/>
</dbReference>
<accession>A0AAN9ZHP2</accession>
<dbReference type="Gene3D" id="1.25.40.20">
    <property type="entry name" value="Ankyrin repeat-containing domain"/>
    <property type="match status" value="1"/>
</dbReference>
<dbReference type="Pfam" id="PF12796">
    <property type="entry name" value="Ank_2"/>
    <property type="match status" value="1"/>
</dbReference>
<dbReference type="SMART" id="SM00248">
    <property type="entry name" value="ANK"/>
    <property type="match status" value="2"/>
</dbReference>
<feature type="chain" id="PRO_5042854897" evidence="5">
    <location>
        <begin position="17"/>
        <end position="332"/>
    </location>
</feature>